<feature type="domain" description="NADH:quinone oxidoreductase/Mrp antiporter transmembrane" evidence="18">
    <location>
        <begin position="104"/>
        <end position="384"/>
    </location>
</feature>
<geneLocation type="mitochondrion" evidence="19"/>
<dbReference type="GO" id="GO:0003954">
    <property type="term" value="F:NADH dehydrogenase activity"/>
    <property type="evidence" value="ECO:0007669"/>
    <property type="project" value="TreeGrafter"/>
</dbReference>
<dbReference type="PANTHER" id="PTHR43507">
    <property type="entry name" value="NADH-UBIQUINONE OXIDOREDUCTASE CHAIN 4"/>
    <property type="match status" value="1"/>
</dbReference>
<dbReference type="PRINTS" id="PR01437">
    <property type="entry name" value="NUOXDRDTASE4"/>
</dbReference>
<protein>
    <recommendedName>
        <fullName evidence="5 17">NADH-ubiquinone oxidoreductase chain 4</fullName>
        <ecNumber evidence="4 17">7.1.1.2</ecNumber>
    </recommendedName>
</protein>
<evidence type="ECO:0000256" key="12">
    <source>
        <dbReference type="ARBA" id="ARBA00023027"/>
    </source>
</evidence>
<evidence type="ECO:0000256" key="16">
    <source>
        <dbReference type="ARBA" id="ARBA00049551"/>
    </source>
</evidence>
<evidence type="ECO:0000256" key="2">
    <source>
        <dbReference type="ARBA" id="ARBA00004225"/>
    </source>
</evidence>
<comment type="function">
    <text evidence="17">Core subunit of the mitochondrial membrane respiratory chain NADH dehydrogenase (Complex I) which catalyzes electron transfer from NADH through the respiratory chain, using ubiquinone as an electron acceptor. Essential for the catalytic activity and assembly of complex I.</text>
</comment>
<keyword evidence="7 17" id="KW-0679">Respiratory chain</keyword>
<evidence type="ECO:0000256" key="11">
    <source>
        <dbReference type="ARBA" id="ARBA00022989"/>
    </source>
</evidence>
<dbReference type="GO" id="GO:0048039">
    <property type="term" value="F:ubiquinone binding"/>
    <property type="evidence" value="ECO:0007669"/>
    <property type="project" value="TreeGrafter"/>
</dbReference>
<organism evidence="19">
    <name type="scientific">Daphnia magna</name>
    <dbReference type="NCBI Taxonomy" id="35525"/>
    <lineage>
        <taxon>Eukaryota</taxon>
        <taxon>Metazoa</taxon>
        <taxon>Ecdysozoa</taxon>
        <taxon>Arthropoda</taxon>
        <taxon>Crustacea</taxon>
        <taxon>Branchiopoda</taxon>
        <taxon>Diplostraca</taxon>
        <taxon>Cladocera</taxon>
        <taxon>Anomopoda</taxon>
        <taxon>Daphniidae</taxon>
        <taxon>Daphnia</taxon>
    </lineage>
</organism>
<dbReference type="EC" id="7.1.1.2" evidence="4 17"/>
<dbReference type="InterPro" id="IPR003918">
    <property type="entry name" value="NADH_UbQ_OxRdtase"/>
</dbReference>
<dbReference type="GO" id="GO:0031966">
    <property type="term" value="C:mitochondrial membrane"/>
    <property type="evidence" value="ECO:0007669"/>
    <property type="project" value="UniProtKB-SubCell"/>
</dbReference>
<evidence type="ECO:0000259" key="18">
    <source>
        <dbReference type="Pfam" id="PF00361"/>
    </source>
</evidence>
<evidence type="ECO:0000256" key="13">
    <source>
        <dbReference type="ARBA" id="ARBA00023075"/>
    </source>
</evidence>
<evidence type="ECO:0000256" key="1">
    <source>
        <dbReference type="ARBA" id="ARBA00003257"/>
    </source>
</evidence>
<evidence type="ECO:0000256" key="10">
    <source>
        <dbReference type="ARBA" id="ARBA00022982"/>
    </source>
</evidence>
<dbReference type="GO" id="GO:0008137">
    <property type="term" value="F:NADH dehydrogenase (ubiquinone) activity"/>
    <property type="evidence" value="ECO:0007669"/>
    <property type="project" value="UniProtKB-UniRule"/>
</dbReference>
<evidence type="ECO:0000256" key="8">
    <source>
        <dbReference type="ARBA" id="ARBA00022692"/>
    </source>
</evidence>
<dbReference type="InterPro" id="IPR001750">
    <property type="entry name" value="ND/Mrp_TM"/>
</dbReference>
<dbReference type="GO" id="GO:0015990">
    <property type="term" value="P:electron transport coupled proton transport"/>
    <property type="evidence" value="ECO:0007669"/>
    <property type="project" value="TreeGrafter"/>
</dbReference>
<keyword evidence="14 17" id="KW-0496">Mitochondrion</keyword>
<keyword evidence="15" id="KW-0472">Membrane</keyword>
<dbReference type="EMBL" id="MH683621">
    <property type="protein sequence ID" value="AYE40233.1"/>
    <property type="molecule type" value="Genomic_DNA"/>
</dbReference>
<evidence type="ECO:0000256" key="5">
    <source>
        <dbReference type="ARBA" id="ARBA00021006"/>
    </source>
</evidence>
<dbReference type="EMBL" id="MH683628">
    <property type="protein sequence ID" value="AYE40324.1"/>
    <property type="molecule type" value="Genomic_DNA"/>
</dbReference>
<keyword evidence="9" id="KW-1278">Translocase</keyword>
<keyword evidence="11" id="KW-1133">Transmembrane helix</keyword>
<proteinExistence type="inferred from homology"/>
<keyword evidence="13 17" id="KW-0830">Ubiquinone</keyword>
<comment type="subcellular location">
    <subcellularLocation>
        <location evidence="2 17">Mitochondrion membrane</location>
        <topology evidence="2 17">Multi-pass membrane protein</topology>
    </subcellularLocation>
</comment>
<keyword evidence="10 17" id="KW-0249">Electron transport</keyword>
<evidence type="ECO:0000256" key="4">
    <source>
        <dbReference type="ARBA" id="ARBA00012944"/>
    </source>
</evidence>
<evidence type="ECO:0000256" key="17">
    <source>
        <dbReference type="RuleBase" id="RU003297"/>
    </source>
</evidence>
<keyword evidence="12 17" id="KW-0520">NAD</keyword>
<evidence type="ECO:0000256" key="14">
    <source>
        <dbReference type="ARBA" id="ARBA00023128"/>
    </source>
</evidence>
<dbReference type="Pfam" id="PF00361">
    <property type="entry name" value="Proton_antipo_M"/>
    <property type="match status" value="1"/>
</dbReference>
<comment type="function">
    <text evidence="1">Core subunit of the mitochondrial membrane respiratory chain NADH dehydrogenase (Complex I) that is believed to belong to the minimal assembly required for catalysis. Complex I functions in the transfer of electrons from NADH to the respiratory chain. The immediate electron acceptor for the enzyme is believed to be ubiquinone.</text>
</comment>
<dbReference type="AlphaFoldDB" id="A0A386PWY9"/>
<dbReference type="PANTHER" id="PTHR43507:SF20">
    <property type="entry name" value="NADH-UBIQUINONE OXIDOREDUCTASE CHAIN 4"/>
    <property type="match status" value="1"/>
</dbReference>
<evidence type="ECO:0000256" key="7">
    <source>
        <dbReference type="ARBA" id="ARBA00022660"/>
    </source>
</evidence>
<sequence>MLMLKFGLCCLGMMFLLKEWLLLISVIMILTFFCLTFMMNFDLGVINLIQLDFLTYLLVSLSLWVTALMTVMSFYIKHSKNYFEVFTSLSLGMLFFLMVSFSTSNLLMFYIMFESTLIPIFLMVMGWGYQPERVSASFYLLFYTLTASLPLLMGILFINSQQFSTDFSSLVVPNSDYLLFWMLIIAFLVKLPVYLGHLWLPKAHVEAPVAGSMILAGVLLKLGGYGLIRFLPFVENSLSEFSVLLVSIGCIGGVLASIICMRQTDCKSLVAYSSIAHMALVVVGISLNSFISVAGAVIIMIAHGFCSSGLFSLVGMIYDRVSTRSIILIRGIVSVGPSMTLWWFLFSISNMAAPPTPSLMGEIYIFMSSLNWAGVLAVFVGILSFFAGAYNLYLFVSTQHGTNLSGCKSFTEVSVREHFVLISHMLPFLLFLVLLTNIYS</sequence>
<evidence type="ECO:0000313" key="19">
    <source>
        <dbReference type="EMBL" id="AYE40233.1"/>
    </source>
</evidence>
<keyword evidence="6 17" id="KW-0813">Transport</keyword>
<evidence type="ECO:0000256" key="9">
    <source>
        <dbReference type="ARBA" id="ARBA00022967"/>
    </source>
</evidence>
<name>A0A386PWY9_9CRUS</name>
<reference evidence="19" key="1">
    <citation type="submission" date="2018-07" db="EMBL/GenBank/DDBJ databases">
        <title>Mitogenome phylogeographic analysis of a planktonic crustacean.</title>
        <authorList>
            <person name="Fields P.D."/>
        </authorList>
    </citation>
    <scope>NUCLEOTIDE SEQUENCE</scope>
    <source>
        <strain evidence="19">CZ-N1</strain>
        <strain evidence="20">DE-S1</strain>
    </source>
</reference>
<evidence type="ECO:0000256" key="3">
    <source>
        <dbReference type="ARBA" id="ARBA00009025"/>
    </source>
</evidence>
<comment type="similarity">
    <text evidence="3 17">Belongs to the complex I subunit 4 family.</text>
</comment>
<keyword evidence="8" id="KW-0812">Transmembrane</keyword>
<accession>A0A386PWY9</accession>
<evidence type="ECO:0000256" key="15">
    <source>
        <dbReference type="ARBA" id="ARBA00023136"/>
    </source>
</evidence>
<comment type="catalytic activity">
    <reaction evidence="16 17">
        <text>a ubiquinone + NADH + 5 H(+)(in) = a ubiquinol + NAD(+) + 4 H(+)(out)</text>
        <dbReference type="Rhea" id="RHEA:29091"/>
        <dbReference type="Rhea" id="RHEA-COMP:9565"/>
        <dbReference type="Rhea" id="RHEA-COMP:9566"/>
        <dbReference type="ChEBI" id="CHEBI:15378"/>
        <dbReference type="ChEBI" id="CHEBI:16389"/>
        <dbReference type="ChEBI" id="CHEBI:17976"/>
        <dbReference type="ChEBI" id="CHEBI:57540"/>
        <dbReference type="ChEBI" id="CHEBI:57945"/>
        <dbReference type="EC" id="7.1.1.2"/>
    </reaction>
</comment>
<dbReference type="GO" id="GO:0042773">
    <property type="term" value="P:ATP synthesis coupled electron transport"/>
    <property type="evidence" value="ECO:0007669"/>
    <property type="project" value="InterPro"/>
</dbReference>
<evidence type="ECO:0000313" key="20">
    <source>
        <dbReference type="EMBL" id="AYE40324.1"/>
    </source>
</evidence>
<gene>
    <name evidence="19" type="primary">nad4</name>
</gene>
<evidence type="ECO:0000256" key="6">
    <source>
        <dbReference type="ARBA" id="ARBA00022448"/>
    </source>
</evidence>